<evidence type="ECO:0000313" key="2">
    <source>
        <dbReference type="Proteomes" id="UP000623467"/>
    </source>
</evidence>
<dbReference type="EMBL" id="JACAZH010000001">
    <property type="protein sequence ID" value="KAF7376555.1"/>
    <property type="molecule type" value="Genomic_DNA"/>
</dbReference>
<comment type="caution">
    <text evidence="1">The sequence shown here is derived from an EMBL/GenBank/DDBJ whole genome shotgun (WGS) entry which is preliminary data.</text>
</comment>
<sequence>MSSAKSSRLLEEILQINPLEQNYTDIVAYSDFADKTAWTNALNVLRTRLRRTVKKPLAVVLDKFPPVPDLKIKILLLRAYIRRNKLDHIDGRARRGFWPNLDKWYGERIPGWGKSFGDSEWTRYIQAVMASDKQFAPPLHKPLFTSAPLVASAPLATSSPLITSSPPVTTTLLIMKITSILN</sequence>
<accession>A0A8H7DJI5</accession>
<protein>
    <submittedName>
        <fullName evidence="1">Uncharacterized protein</fullName>
    </submittedName>
</protein>
<keyword evidence="2" id="KW-1185">Reference proteome</keyword>
<reference evidence="1" key="1">
    <citation type="submission" date="2020-05" db="EMBL/GenBank/DDBJ databases">
        <title>Mycena genomes resolve the evolution of fungal bioluminescence.</title>
        <authorList>
            <person name="Tsai I.J."/>
        </authorList>
    </citation>
    <scope>NUCLEOTIDE SEQUENCE</scope>
    <source>
        <strain evidence="1">160909Yilan</strain>
    </source>
</reference>
<proteinExistence type="predicted"/>
<dbReference type="Proteomes" id="UP000623467">
    <property type="component" value="Unassembled WGS sequence"/>
</dbReference>
<evidence type="ECO:0000313" key="1">
    <source>
        <dbReference type="EMBL" id="KAF7376555.1"/>
    </source>
</evidence>
<organism evidence="1 2">
    <name type="scientific">Mycena sanguinolenta</name>
    <dbReference type="NCBI Taxonomy" id="230812"/>
    <lineage>
        <taxon>Eukaryota</taxon>
        <taxon>Fungi</taxon>
        <taxon>Dikarya</taxon>
        <taxon>Basidiomycota</taxon>
        <taxon>Agaricomycotina</taxon>
        <taxon>Agaricomycetes</taxon>
        <taxon>Agaricomycetidae</taxon>
        <taxon>Agaricales</taxon>
        <taxon>Marasmiineae</taxon>
        <taxon>Mycenaceae</taxon>
        <taxon>Mycena</taxon>
    </lineage>
</organism>
<dbReference type="OrthoDB" id="3047471at2759"/>
<name>A0A8H7DJI5_9AGAR</name>
<dbReference type="AlphaFoldDB" id="A0A8H7DJI5"/>
<gene>
    <name evidence="1" type="ORF">MSAN_00071800</name>
</gene>